<organism evidence="4 5">
    <name type="scientific">Limosilactobacillus vaginalis</name>
    <dbReference type="NCBI Taxonomy" id="1633"/>
    <lineage>
        <taxon>Bacteria</taxon>
        <taxon>Bacillati</taxon>
        <taxon>Bacillota</taxon>
        <taxon>Bacilli</taxon>
        <taxon>Lactobacillales</taxon>
        <taxon>Lactobacillaceae</taxon>
        <taxon>Limosilactobacillus</taxon>
    </lineage>
</organism>
<reference evidence="4 5" key="1">
    <citation type="submission" date="2022-01" db="EMBL/GenBank/DDBJ databases">
        <title>VMRC isolate genome collection.</title>
        <authorList>
            <person name="France M."/>
            <person name="Rutt L."/>
            <person name="Humphrys M."/>
            <person name="Ravel J."/>
        </authorList>
    </citation>
    <scope>NUCLEOTIDE SEQUENCE [LARGE SCALE GENOMIC DNA]</scope>
    <source>
        <strain evidence="4 5">C0030B4</strain>
    </source>
</reference>
<protein>
    <submittedName>
        <fullName evidence="4">Helix-turn-helix domain-containing protein</fullName>
    </submittedName>
</protein>
<keyword evidence="2" id="KW-1133">Transmembrane helix</keyword>
<dbReference type="SUPFAM" id="SSF47413">
    <property type="entry name" value="lambda repressor-like DNA-binding domains"/>
    <property type="match status" value="1"/>
</dbReference>
<dbReference type="InterPro" id="IPR010982">
    <property type="entry name" value="Lambda_DNA-bd_dom_sf"/>
</dbReference>
<dbReference type="PANTHER" id="PTHR46558:SF4">
    <property type="entry name" value="DNA-BIDING PHAGE PROTEIN"/>
    <property type="match status" value="1"/>
</dbReference>
<evidence type="ECO:0000313" key="4">
    <source>
        <dbReference type="EMBL" id="MCZ3781766.1"/>
    </source>
</evidence>
<dbReference type="PANTHER" id="PTHR46558">
    <property type="entry name" value="TRACRIPTIONAL REGULATORY PROTEIN-RELATED-RELATED"/>
    <property type="match status" value="1"/>
</dbReference>
<dbReference type="PROSITE" id="PS50943">
    <property type="entry name" value="HTH_CROC1"/>
    <property type="match status" value="1"/>
</dbReference>
<dbReference type="Gene3D" id="1.10.260.40">
    <property type="entry name" value="lambda repressor-like DNA-binding domains"/>
    <property type="match status" value="1"/>
</dbReference>
<evidence type="ECO:0000256" key="2">
    <source>
        <dbReference type="SAM" id="Phobius"/>
    </source>
</evidence>
<dbReference type="Pfam" id="PF01381">
    <property type="entry name" value="HTH_3"/>
    <property type="match status" value="1"/>
</dbReference>
<dbReference type="RefSeq" id="WP_124031644.1">
    <property type="nucleotide sequence ID" value="NZ_CAKMAX010000021.1"/>
</dbReference>
<dbReference type="Proteomes" id="UP001527392">
    <property type="component" value="Unassembled WGS sequence"/>
</dbReference>
<dbReference type="InterPro" id="IPR001387">
    <property type="entry name" value="Cro/C1-type_HTH"/>
</dbReference>
<name>A0ABT4K7Q0_9LACO</name>
<feature type="transmembrane region" description="Helical" evidence="2">
    <location>
        <begin position="121"/>
        <end position="138"/>
    </location>
</feature>
<evidence type="ECO:0000313" key="5">
    <source>
        <dbReference type="Proteomes" id="UP001527392"/>
    </source>
</evidence>
<feature type="transmembrane region" description="Helical" evidence="2">
    <location>
        <begin position="96"/>
        <end position="115"/>
    </location>
</feature>
<evidence type="ECO:0000256" key="1">
    <source>
        <dbReference type="ARBA" id="ARBA00023125"/>
    </source>
</evidence>
<feature type="domain" description="HTH cro/C1-type" evidence="3">
    <location>
        <begin position="6"/>
        <end position="59"/>
    </location>
</feature>
<dbReference type="EMBL" id="JAKHMS010000015">
    <property type="protein sequence ID" value="MCZ3781766.1"/>
    <property type="molecule type" value="Genomic_DNA"/>
</dbReference>
<keyword evidence="1" id="KW-0238">DNA-binding</keyword>
<dbReference type="SMART" id="SM00530">
    <property type="entry name" value="HTH_XRE"/>
    <property type="match status" value="1"/>
</dbReference>
<dbReference type="CDD" id="cd00093">
    <property type="entry name" value="HTH_XRE"/>
    <property type="match status" value="1"/>
</dbReference>
<keyword evidence="2" id="KW-0472">Membrane</keyword>
<evidence type="ECO:0000259" key="3">
    <source>
        <dbReference type="PROSITE" id="PS50943"/>
    </source>
</evidence>
<sequence>MVENEIKKLRIAKHLSQEQLAEKAKVSVRTIQRLEAGDDASISTLNLVAGALGVEVGELFPPTQSNQQKEKIQSADEQLQSQLYQRHEEYHTFKSIYNACFIVVMMIWGCLFPLIHSNALSSILGVLWIGGWMIFAPLKREIVIKKIGPKLDAKYPLTVNRIDKNKKVK</sequence>
<comment type="caution">
    <text evidence="4">The sequence shown here is derived from an EMBL/GenBank/DDBJ whole genome shotgun (WGS) entry which is preliminary data.</text>
</comment>
<gene>
    <name evidence="4" type="ORF">L2504_06435</name>
</gene>
<proteinExistence type="predicted"/>
<keyword evidence="5" id="KW-1185">Reference proteome</keyword>
<keyword evidence="2" id="KW-0812">Transmembrane</keyword>
<accession>A0ABT4K7Q0</accession>